<dbReference type="Proteomes" id="UP000223606">
    <property type="component" value="Chromosome 1"/>
</dbReference>
<dbReference type="EMBL" id="LT960614">
    <property type="protein sequence ID" value="SON55735.1"/>
    <property type="molecule type" value="Genomic_DNA"/>
</dbReference>
<evidence type="ECO:0000313" key="2">
    <source>
        <dbReference type="Proteomes" id="UP000223606"/>
    </source>
</evidence>
<gene>
    <name evidence="1" type="ORF">HDIA_2194</name>
</gene>
<dbReference type="KEGG" id="hdi:HDIA_2194"/>
<dbReference type="OrthoDB" id="8453016at2"/>
<protein>
    <submittedName>
        <fullName evidence="1">Uncharacterized protein</fullName>
    </submittedName>
</protein>
<proteinExistence type="predicted"/>
<organism evidence="1 2">
    <name type="scientific">Hartmannibacter diazotrophicus</name>
    <dbReference type="NCBI Taxonomy" id="1482074"/>
    <lineage>
        <taxon>Bacteria</taxon>
        <taxon>Pseudomonadati</taxon>
        <taxon>Pseudomonadota</taxon>
        <taxon>Alphaproteobacteria</taxon>
        <taxon>Hyphomicrobiales</taxon>
        <taxon>Pleomorphomonadaceae</taxon>
        <taxon>Hartmannibacter</taxon>
    </lineage>
</organism>
<name>A0A2C9D866_9HYPH</name>
<keyword evidence="2" id="KW-1185">Reference proteome</keyword>
<reference evidence="2" key="1">
    <citation type="submission" date="2017-09" db="EMBL/GenBank/DDBJ databases">
        <title>Genome sequence of Nannocystis excedens DSM 71.</title>
        <authorList>
            <person name="Blom J."/>
        </authorList>
    </citation>
    <scope>NUCLEOTIDE SEQUENCE [LARGE SCALE GENOMIC DNA]</scope>
    <source>
        <strain evidence="2">type strain: E19</strain>
    </source>
</reference>
<accession>A0A2C9D866</accession>
<sequence length="94" mass="10718">MDHTKTIIAEAVCSYPLSSSTEWARRFGQEAGVEFDHIETNPTSFSIHDYLFEGNAQVYVRHCDTNASEPVKAKVFGRCDGRRAQLDRFVFDRS</sequence>
<evidence type="ECO:0000313" key="1">
    <source>
        <dbReference type="EMBL" id="SON55735.1"/>
    </source>
</evidence>
<dbReference type="RefSeq" id="WP_099556203.1">
    <property type="nucleotide sequence ID" value="NZ_LT960614.1"/>
</dbReference>
<dbReference type="AlphaFoldDB" id="A0A2C9D866"/>